<feature type="transmembrane region" description="Helical" evidence="2">
    <location>
        <begin position="41"/>
        <end position="62"/>
    </location>
</feature>
<feature type="transmembrane region" description="Helical" evidence="2">
    <location>
        <begin position="315"/>
        <end position="333"/>
    </location>
</feature>
<feature type="transmembrane region" description="Helical" evidence="2">
    <location>
        <begin position="95"/>
        <end position="116"/>
    </location>
</feature>
<keyword evidence="2" id="KW-0812">Transmembrane</keyword>
<accession>A0A6I4U2G8</accession>
<evidence type="ECO:0000256" key="1">
    <source>
        <dbReference type="SAM" id="MobiDB-lite"/>
    </source>
</evidence>
<protein>
    <submittedName>
        <fullName evidence="3">DUF4153 domain-containing protein</fullName>
    </submittedName>
</protein>
<dbReference type="Pfam" id="PF13687">
    <property type="entry name" value="DUF4153"/>
    <property type="match status" value="1"/>
</dbReference>
<name>A0A6I4U2G8_9SPHN</name>
<dbReference type="Proteomes" id="UP000429229">
    <property type="component" value="Unassembled WGS sequence"/>
</dbReference>
<evidence type="ECO:0000256" key="2">
    <source>
        <dbReference type="SAM" id="Phobius"/>
    </source>
</evidence>
<feature type="region of interest" description="Disordered" evidence="1">
    <location>
        <begin position="434"/>
        <end position="453"/>
    </location>
</feature>
<dbReference type="EMBL" id="WTYR01000001">
    <property type="protein sequence ID" value="MXP10210.1"/>
    <property type="molecule type" value="Genomic_DNA"/>
</dbReference>
<feature type="transmembrane region" description="Helical" evidence="2">
    <location>
        <begin position="208"/>
        <end position="234"/>
    </location>
</feature>
<proteinExistence type="predicted"/>
<evidence type="ECO:0000313" key="3">
    <source>
        <dbReference type="EMBL" id="MXP10210.1"/>
    </source>
</evidence>
<organism evidence="3 4">
    <name type="scientific">Alteriqipengyuania halimionae</name>
    <dbReference type="NCBI Taxonomy" id="1926630"/>
    <lineage>
        <taxon>Bacteria</taxon>
        <taxon>Pseudomonadati</taxon>
        <taxon>Pseudomonadota</taxon>
        <taxon>Alphaproteobacteria</taxon>
        <taxon>Sphingomonadales</taxon>
        <taxon>Erythrobacteraceae</taxon>
        <taxon>Alteriqipengyuania</taxon>
    </lineage>
</organism>
<feature type="transmembrane region" description="Helical" evidence="2">
    <location>
        <begin position="278"/>
        <end position="303"/>
    </location>
</feature>
<keyword evidence="2" id="KW-0472">Membrane</keyword>
<dbReference type="OrthoDB" id="7402611at2"/>
<feature type="transmembrane region" description="Helical" evidence="2">
    <location>
        <begin position="354"/>
        <end position="373"/>
    </location>
</feature>
<feature type="transmembrane region" description="Helical" evidence="2">
    <location>
        <begin position="137"/>
        <end position="159"/>
    </location>
</feature>
<dbReference type="InterPro" id="IPR025291">
    <property type="entry name" value="DUF4153"/>
</dbReference>
<reference evidence="3 4" key="1">
    <citation type="submission" date="2019-12" db="EMBL/GenBank/DDBJ databases">
        <title>Genomic-based taxomic classification of the family Erythrobacteraceae.</title>
        <authorList>
            <person name="Xu L."/>
        </authorList>
    </citation>
    <scope>NUCLEOTIDE SEQUENCE [LARGE SCALE GENOMIC DNA]</scope>
    <source>
        <strain evidence="3 4">LMG 29519</strain>
    </source>
</reference>
<feature type="transmembrane region" description="Helical" evidence="2">
    <location>
        <begin position="18"/>
        <end position="35"/>
    </location>
</feature>
<feature type="transmembrane region" description="Helical" evidence="2">
    <location>
        <begin position="69"/>
        <end position="89"/>
    </location>
</feature>
<comment type="caution">
    <text evidence="3">The sequence shown here is derived from an EMBL/GenBank/DDBJ whole genome shotgun (WGS) entry which is preliminary data.</text>
</comment>
<dbReference type="RefSeq" id="WP_160616838.1">
    <property type="nucleotide sequence ID" value="NZ_WTYR01000001.1"/>
</dbReference>
<feature type="transmembrane region" description="Helical" evidence="2">
    <location>
        <begin position="179"/>
        <end position="196"/>
    </location>
</feature>
<sequence>MDDIATTRRITEWDMRPWALAALLGAAGLLVYILTDGYEDSGFRSALAALVTAGAIAFAFTLDRDLWKAPAIFAAIVGLVLGGLVWRAVGQGDDLAASQYGIMAGLLAAGLSLPLFQAGFHHLRWRTSYPETHYHAWTDAISVGGSFAFLGLSWIVLWLVARLLDLVGIPLDELIQQDWFGWTFSGAAFGAALGVLRNQLKILGTLQSLVMTIFSLLAVPLALAVVLFLAAVVVSGPSVLWDATDSATPILLAIAAGSFLLVNAVIRDDAAGMTPSPVLQVAARILALGVLPLTVFAAISMGVRIDQYGLTPERLWGLAAAVVAVAYGTAYFVDVVRGWKGGWSALLRGSNLKLAVGTAVYALVLALPILNFGSLSTANQVARLESGAVPPQEFDFDALKWDFGEPGREALAGLAESSETRIATLAKQAQARKSKPWRYRRGPHPDRERKLAKKRRDNLTIDGGSEAQRTILAAWVGDSRRACYDKCRAIFLGPLDGGTHVAMVTQGSLQHLLIADEGTVRRLYNFGGLLRQSDEREGPVAVDVPDLPQDGETEIRPYTGRQLYIDGKPVGDPFE</sequence>
<gene>
    <name evidence="3" type="ORF">GRI68_08455</name>
</gene>
<keyword evidence="2" id="KW-1133">Transmembrane helix</keyword>
<feature type="transmembrane region" description="Helical" evidence="2">
    <location>
        <begin position="246"/>
        <end position="266"/>
    </location>
</feature>
<dbReference type="AlphaFoldDB" id="A0A6I4U2G8"/>
<keyword evidence="4" id="KW-1185">Reference proteome</keyword>
<evidence type="ECO:0000313" key="4">
    <source>
        <dbReference type="Proteomes" id="UP000429229"/>
    </source>
</evidence>